<name>A0A3L9YZJ1_9FLAO</name>
<dbReference type="RefSeq" id="WP_121906073.1">
    <property type="nucleotide sequence ID" value="NZ_REFC01000011.1"/>
</dbReference>
<evidence type="ECO:0000313" key="2">
    <source>
        <dbReference type="Proteomes" id="UP000271339"/>
    </source>
</evidence>
<comment type="caution">
    <text evidence="1">The sequence shown here is derived from an EMBL/GenBank/DDBJ whole genome shotgun (WGS) entry which is preliminary data.</text>
</comment>
<dbReference type="Proteomes" id="UP000271339">
    <property type="component" value="Unassembled WGS sequence"/>
</dbReference>
<organism evidence="1 2">
    <name type="scientific">Ulvibacter antarcticus</name>
    <dbReference type="NCBI Taxonomy" id="442714"/>
    <lineage>
        <taxon>Bacteria</taxon>
        <taxon>Pseudomonadati</taxon>
        <taxon>Bacteroidota</taxon>
        <taxon>Flavobacteriia</taxon>
        <taxon>Flavobacteriales</taxon>
        <taxon>Flavobacteriaceae</taxon>
        <taxon>Ulvibacter</taxon>
    </lineage>
</organism>
<reference evidence="1 2" key="1">
    <citation type="submission" date="2018-10" db="EMBL/GenBank/DDBJ databases">
        <title>Genomic Encyclopedia of Archaeal and Bacterial Type Strains, Phase II (KMG-II): from individual species to whole genera.</title>
        <authorList>
            <person name="Goeker M."/>
        </authorList>
    </citation>
    <scope>NUCLEOTIDE SEQUENCE [LARGE SCALE GENOMIC DNA]</scope>
    <source>
        <strain evidence="1 2">DSM 23424</strain>
    </source>
</reference>
<proteinExistence type="predicted"/>
<evidence type="ECO:0008006" key="3">
    <source>
        <dbReference type="Google" id="ProtNLM"/>
    </source>
</evidence>
<dbReference type="AlphaFoldDB" id="A0A3L9YZJ1"/>
<protein>
    <recommendedName>
        <fullName evidence="3">3-oxoacyl-ACP synthase</fullName>
    </recommendedName>
</protein>
<dbReference type="OrthoDB" id="667380at2"/>
<sequence length="152" mass="17044">MILKELKSALLAQCVQEVENRHQKIRKTISDIEESLLEESKSSSGDKHETGRAMLQIDRENAGKQLKEIESLQSLIPRIDIKTVSDYIRLGSLVYTNQGNYFISISIGLVTHSKTNYICIALHSPIGNFLAAKKKGDSFAFNGKEYKITSVK</sequence>
<keyword evidence="2" id="KW-1185">Reference proteome</keyword>
<dbReference type="EMBL" id="REFC01000011">
    <property type="protein sequence ID" value="RMA66056.1"/>
    <property type="molecule type" value="Genomic_DNA"/>
</dbReference>
<accession>A0A3L9YZJ1</accession>
<gene>
    <name evidence="1" type="ORF">BXY75_0474</name>
</gene>
<evidence type="ECO:0000313" key="1">
    <source>
        <dbReference type="EMBL" id="RMA66056.1"/>
    </source>
</evidence>